<dbReference type="Pfam" id="PF01116">
    <property type="entry name" value="F_bP_aldolase"/>
    <property type="match status" value="1"/>
</dbReference>
<dbReference type="Proteomes" id="UP000231450">
    <property type="component" value="Unassembled WGS sequence"/>
</dbReference>
<keyword evidence="3" id="KW-0479">Metal-binding</keyword>
<dbReference type="GO" id="GO:0016832">
    <property type="term" value="F:aldehyde-lyase activity"/>
    <property type="evidence" value="ECO:0007669"/>
    <property type="project" value="InterPro"/>
</dbReference>
<feature type="binding site" evidence="2">
    <location>
        <begin position="212"/>
        <end position="214"/>
    </location>
    <ligand>
        <name>dihydroxyacetone phosphate</name>
        <dbReference type="ChEBI" id="CHEBI:57642"/>
    </ligand>
</feature>
<accession>A0A2M8KET8</accession>
<dbReference type="GO" id="GO:0005975">
    <property type="term" value="P:carbohydrate metabolic process"/>
    <property type="evidence" value="ECO:0007669"/>
    <property type="project" value="InterPro"/>
</dbReference>
<proteinExistence type="predicted"/>
<feature type="binding site" evidence="3">
    <location>
        <position position="80"/>
    </location>
    <ligand>
        <name>Zn(2+)</name>
        <dbReference type="ChEBI" id="CHEBI:29105"/>
        <label>1</label>
        <note>catalytic</note>
    </ligand>
</feature>
<protein>
    <submittedName>
        <fullName evidence="4">Tagatose-bisphosphate aldolase</fullName>
    </submittedName>
</protein>
<dbReference type="EMBL" id="PFDW01000015">
    <property type="protein sequence ID" value="PJE58425.1"/>
    <property type="molecule type" value="Genomic_DNA"/>
</dbReference>
<dbReference type="InterPro" id="IPR050246">
    <property type="entry name" value="Class_II_FBP_aldolase"/>
</dbReference>
<evidence type="ECO:0000313" key="5">
    <source>
        <dbReference type="Proteomes" id="UP000231450"/>
    </source>
</evidence>
<feature type="binding site" evidence="3">
    <location>
        <position position="179"/>
    </location>
    <ligand>
        <name>Zn(2+)</name>
        <dbReference type="ChEBI" id="CHEBI:29105"/>
        <label>1</label>
        <note>catalytic</note>
    </ligand>
</feature>
<evidence type="ECO:0000256" key="1">
    <source>
        <dbReference type="PIRSR" id="PIRSR001359-1"/>
    </source>
</evidence>
<reference evidence="5" key="1">
    <citation type="submission" date="2017-09" db="EMBL/GenBank/DDBJ databases">
        <title>Depth-based differentiation of microbial function through sediment-hosted aquifers and enrichment of novel symbionts in the deep terrestrial subsurface.</title>
        <authorList>
            <person name="Probst A.J."/>
            <person name="Ladd B."/>
            <person name="Jarett J.K."/>
            <person name="Geller-Mcgrath D.E."/>
            <person name="Sieber C.M.K."/>
            <person name="Emerson J.B."/>
            <person name="Anantharaman K."/>
            <person name="Thomas B.C."/>
            <person name="Malmstrom R."/>
            <person name="Stieglmeier M."/>
            <person name="Klingl A."/>
            <person name="Woyke T."/>
            <person name="Ryan C.M."/>
            <person name="Banfield J.F."/>
        </authorList>
    </citation>
    <scope>NUCLEOTIDE SEQUENCE [LARGE SCALE GENOMIC DNA]</scope>
</reference>
<dbReference type="Gene3D" id="3.20.20.70">
    <property type="entry name" value="Aldolase class I"/>
    <property type="match status" value="1"/>
</dbReference>
<feature type="binding site" evidence="3">
    <location>
        <position position="101"/>
    </location>
    <ligand>
        <name>Zn(2+)</name>
        <dbReference type="ChEBI" id="CHEBI:29105"/>
        <label>2</label>
    </ligand>
</feature>
<name>A0A2M8KET8_9BACT</name>
<dbReference type="GO" id="GO:0008270">
    <property type="term" value="F:zinc ion binding"/>
    <property type="evidence" value="ECO:0007669"/>
    <property type="project" value="InterPro"/>
</dbReference>
<comment type="cofactor">
    <cofactor evidence="3">
        <name>Zn(2+)</name>
        <dbReference type="ChEBI" id="CHEBI:29105"/>
    </cofactor>
    <text evidence="3">Binds 2 Zn(2+) ions per subunit. One is catalytic and the other provides a structural contribution.</text>
</comment>
<dbReference type="SUPFAM" id="SSF51569">
    <property type="entry name" value="Aldolase"/>
    <property type="match status" value="1"/>
</dbReference>
<dbReference type="PANTHER" id="PTHR30304:SF0">
    <property type="entry name" value="D-TAGATOSE-1,6-BISPHOSPHATE ALDOLASE SUBUNIT GATY-RELATED"/>
    <property type="match status" value="1"/>
</dbReference>
<feature type="binding site" evidence="2">
    <location>
        <position position="180"/>
    </location>
    <ligand>
        <name>dihydroxyacetone phosphate</name>
        <dbReference type="ChEBI" id="CHEBI:57642"/>
    </ligand>
</feature>
<gene>
    <name evidence="4" type="primary">kbaY</name>
    <name evidence="4" type="synonym">agaY</name>
    <name evidence="4" type="ORF">COU81_00715</name>
</gene>
<feature type="binding site" evidence="2">
    <location>
        <begin position="233"/>
        <end position="236"/>
    </location>
    <ligand>
        <name>dihydroxyacetone phosphate</name>
        <dbReference type="ChEBI" id="CHEBI:57642"/>
    </ligand>
</feature>
<keyword evidence="3" id="KW-0862">Zinc</keyword>
<feature type="binding site" evidence="3">
    <location>
        <position position="211"/>
    </location>
    <ligand>
        <name>Zn(2+)</name>
        <dbReference type="ChEBI" id="CHEBI:29105"/>
        <label>1</label>
        <note>catalytic</note>
    </ligand>
</feature>
<comment type="caution">
    <text evidence="4">The sequence shown here is derived from an EMBL/GenBank/DDBJ whole genome shotgun (WGS) entry which is preliminary data.</text>
</comment>
<dbReference type="PIRSF" id="PIRSF001359">
    <property type="entry name" value="F_bP_aldolase_II"/>
    <property type="match status" value="1"/>
</dbReference>
<dbReference type="PANTHER" id="PTHR30304">
    <property type="entry name" value="D-TAGATOSE-1,6-BISPHOSPHATE ALDOLASE"/>
    <property type="match status" value="1"/>
</dbReference>
<dbReference type="InterPro" id="IPR000771">
    <property type="entry name" value="FBA_II"/>
</dbReference>
<dbReference type="CDD" id="cd00947">
    <property type="entry name" value="TBP_aldolase_IIB"/>
    <property type="match status" value="1"/>
</dbReference>
<evidence type="ECO:0000256" key="3">
    <source>
        <dbReference type="PIRSR" id="PIRSR001359-3"/>
    </source>
</evidence>
<feature type="binding site" evidence="3">
    <location>
        <position position="131"/>
    </location>
    <ligand>
        <name>Zn(2+)</name>
        <dbReference type="ChEBI" id="CHEBI:29105"/>
        <label>2</label>
    </ligand>
</feature>
<feature type="active site" description="Proton donor" evidence="1">
    <location>
        <position position="79"/>
    </location>
</feature>
<dbReference type="NCBIfam" id="TIGR00167">
    <property type="entry name" value="cbbA"/>
    <property type="match status" value="1"/>
</dbReference>
<organism evidence="4 5">
    <name type="scientific">Candidatus Portnoybacteria bacterium CG10_big_fil_rev_8_21_14_0_10_36_7</name>
    <dbReference type="NCBI Taxonomy" id="1974812"/>
    <lineage>
        <taxon>Bacteria</taxon>
        <taxon>Candidatus Portnoyibacteriota</taxon>
    </lineage>
</organism>
<sequence length="288" mass="31667">MTPFEIYKKAHENKYAIGQFNVSTLEAVKAVVRVAKELNASVIIGTSENEAKYLGMKNIADIIENARQEMGLPIVLNLDHGKSLEKVKEAIGVGYNAVHFDGSALPLEENIAITKEIVEYAHSKNILVEGEIGHLQGSSSVIKETIDIKEGDLTSPEQVANFVKVTGIDSLGTALGNFHGMYSKEVGGEEKIDLERLKKIRQATETFLVLHGGSGINREQVKEAIQIGIVKINVNTELRVAFRRGLEKALKEKPEEVVPYRLFPILIDEIGSVVKEDISFFGSEGKLI</sequence>
<dbReference type="AlphaFoldDB" id="A0A2M8KET8"/>
<evidence type="ECO:0000256" key="2">
    <source>
        <dbReference type="PIRSR" id="PIRSR001359-2"/>
    </source>
</evidence>
<dbReference type="InterPro" id="IPR013785">
    <property type="entry name" value="Aldolase_TIM"/>
</dbReference>
<evidence type="ECO:0000313" key="4">
    <source>
        <dbReference type="EMBL" id="PJE58425.1"/>
    </source>
</evidence>